<dbReference type="EMBL" id="CAEY01000032">
    <property type="status" value="NOT_ANNOTATED_CDS"/>
    <property type="molecule type" value="Genomic_DNA"/>
</dbReference>
<sequence length="48" mass="5544">MDLKVNLLLNLHEFSSKQKAFPLLLDQMMNIQHSSVTMSSQRLNQKEG</sequence>
<name>T1KF44_TETUR</name>
<reference evidence="1" key="2">
    <citation type="submission" date="2015-06" db="UniProtKB">
        <authorList>
            <consortium name="EnsemblMetazoa"/>
        </authorList>
    </citation>
    <scope>IDENTIFICATION</scope>
</reference>
<dbReference type="HOGENOM" id="CLU_3160587_0_0_1"/>
<proteinExistence type="predicted"/>
<protein>
    <submittedName>
        <fullName evidence="1">Uncharacterized protein</fullName>
    </submittedName>
</protein>
<evidence type="ECO:0000313" key="2">
    <source>
        <dbReference type="Proteomes" id="UP000015104"/>
    </source>
</evidence>
<reference evidence="2" key="1">
    <citation type="submission" date="2011-08" db="EMBL/GenBank/DDBJ databases">
        <authorList>
            <person name="Rombauts S."/>
        </authorList>
    </citation>
    <scope>NUCLEOTIDE SEQUENCE</scope>
    <source>
        <strain evidence="2">London</strain>
    </source>
</reference>
<organism evidence="1 2">
    <name type="scientific">Tetranychus urticae</name>
    <name type="common">Two-spotted spider mite</name>
    <dbReference type="NCBI Taxonomy" id="32264"/>
    <lineage>
        <taxon>Eukaryota</taxon>
        <taxon>Metazoa</taxon>
        <taxon>Ecdysozoa</taxon>
        <taxon>Arthropoda</taxon>
        <taxon>Chelicerata</taxon>
        <taxon>Arachnida</taxon>
        <taxon>Acari</taxon>
        <taxon>Acariformes</taxon>
        <taxon>Trombidiformes</taxon>
        <taxon>Prostigmata</taxon>
        <taxon>Eleutherengona</taxon>
        <taxon>Raphignathae</taxon>
        <taxon>Tetranychoidea</taxon>
        <taxon>Tetranychidae</taxon>
        <taxon>Tetranychus</taxon>
    </lineage>
</organism>
<keyword evidence="2" id="KW-1185">Reference proteome</keyword>
<dbReference type="Proteomes" id="UP000015104">
    <property type="component" value="Unassembled WGS sequence"/>
</dbReference>
<dbReference type="EnsemblMetazoa" id="tetur10g01790.1">
    <property type="protein sequence ID" value="tetur10g01790.1"/>
    <property type="gene ID" value="tetur10g01790"/>
</dbReference>
<dbReference type="AlphaFoldDB" id="T1KF44"/>
<evidence type="ECO:0000313" key="1">
    <source>
        <dbReference type="EnsemblMetazoa" id="tetur10g01790.1"/>
    </source>
</evidence>
<accession>T1KF44</accession>